<keyword evidence="5 6" id="KW-0472">Membrane</keyword>
<evidence type="ECO:0000256" key="5">
    <source>
        <dbReference type="ARBA" id="ARBA00023136"/>
    </source>
</evidence>
<evidence type="ECO:0000256" key="2">
    <source>
        <dbReference type="ARBA" id="ARBA00022475"/>
    </source>
</evidence>
<feature type="domain" description="DUF2179" evidence="7">
    <location>
        <begin position="235"/>
        <end position="289"/>
    </location>
</feature>
<sequence>MGKDKRDIYIRPRKTALKLATNIFVDIVAGLLIGFGTYNFTVALEFPMVGIGGIALIFYHLFNIPIGVSSMVLNVPIAIICCRFLGKDFFLSSIRSIIITSLIIDTVSPLFPLFTGDRMLAAICAGVLSGIGYGMIYMRNSSTGGTDFIVMSIKKIHPHLTIGKISFAMEAFVIAAGTIAVSRQVENLIYGMIISFIMSAVVDKVMYGLSAGKMALIVTREPYEVAEKISQTTERGCTFIKAQGSYSEEEREVVMCACSNKQMFAIRSAVREVDPDAFIVILDSNEVVGEGFKKM</sequence>
<feature type="transmembrane region" description="Helical" evidence="6">
    <location>
        <begin position="21"/>
        <end position="41"/>
    </location>
</feature>
<keyword evidence="4 6" id="KW-1133">Transmembrane helix</keyword>
<evidence type="ECO:0000256" key="6">
    <source>
        <dbReference type="SAM" id="Phobius"/>
    </source>
</evidence>
<dbReference type="AlphaFoldDB" id="A0A9D1I3Z1"/>
<keyword evidence="2" id="KW-1003">Cell membrane</keyword>
<evidence type="ECO:0000256" key="1">
    <source>
        <dbReference type="ARBA" id="ARBA00004651"/>
    </source>
</evidence>
<dbReference type="Proteomes" id="UP000824091">
    <property type="component" value="Unassembled WGS sequence"/>
</dbReference>
<feature type="transmembrane region" description="Helical" evidence="6">
    <location>
        <begin position="61"/>
        <end position="85"/>
    </location>
</feature>
<feature type="transmembrane region" description="Helical" evidence="6">
    <location>
        <begin position="159"/>
        <end position="182"/>
    </location>
</feature>
<accession>A0A9D1I3Z1</accession>
<evidence type="ECO:0000256" key="3">
    <source>
        <dbReference type="ARBA" id="ARBA00022692"/>
    </source>
</evidence>
<proteinExistence type="predicted"/>
<reference evidence="8" key="2">
    <citation type="journal article" date="2021" name="PeerJ">
        <title>Extensive microbial diversity within the chicken gut microbiome revealed by metagenomics and culture.</title>
        <authorList>
            <person name="Gilroy R."/>
            <person name="Ravi A."/>
            <person name="Getino M."/>
            <person name="Pursley I."/>
            <person name="Horton D.L."/>
            <person name="Alikhan N.F."/>
            <person name="Baker D."/>
            <person name="Gharbi K."/>
            <person name="Hall N."/>
            <person name="Watson M."/>
            <person name="Adriaenssens E.M."/>
            <person name="Foster-Nyarko E."/>
            <person name="Jarju S."/>
            <person name="Secka A."/>
            <person name="Antonio M."/>
            <person name="Oren A."/>
            <person name="Chaudhuri R.R."/>
            <person name="La Ragione R."/>
            <person name="Hildebrand F."/>
            <person name="Pallen M.J."/>
        </authorList>
    </citation>
    <scope>NUCLEOTIDE SEQUENCE</scope>
    <source>
        <strain evidence="8">11300</strain>
    </source>
</reference>
<feature type="transmembrane region" description="Helical" evidence="6">
    <location>
        <begin position="188"/>
        <end position="207"/>
    </location>
</feature>
<dbReference type="GO" id="GO:0005886">
    <property type="term" value="C:plasma membrane"/>
    <property type="evidence" value="ECO:0007669"/>
    <property type="project" value="UniProtKB-SubCell"/>
</dbReference>
<evidence type="ECO:0000256" key="4">
    <source>
        <dbReference type="ARBA" id="ARBA00022989"/>
    </source>
</evidence>
<comment type="caution">
    <text evidence="8">The sequence shown here is derived from an EMBL/GenBank/DDBJ whole genome shotgun (WGS) entry which is preliminary data.</text>
</comment>
<dbReference type="PANTHER" id="PTHR33545">
    <property type="entry name" value="UPF0750 MEMBRANE PROTEIN YITT-RELATED"/>
    <property type="match status" value="1"/>
</dbReference>
<evidence type="ECO:0000259" key="7">
    <source>
        <dbReference type="Pfam" id="PF10035"/>
    </source>
</evidence>
<evidence type="ECO:0000313" key="8">
    <source>
        <dbReference type="EMBL" id="HIU27931.1"/>
    </source>
</evidence>
<gene>
    <name evidence="8" type="ORF">IAD16_06100</name>
</gene>
<organism evidence="8 9">
    <name type="scientific">Candidatus Fimisoma avicola</name>
    <dbReference type="NCBI Taxonomy" id="2840826"/>
    <lineage>
        <taxon>Bacteria</taxon>
        <taxon>Bacillati</taxon>
        <taxon>Bacillota</taxon>
        <taxon>Clostridia</taxon>
        <taxon>Eubacteriales</taxon>
        <taxon>Candidatus Fimisoma</taxon>
    </lineage>
</organism>
<dbReference type="InterPro" id="IPR051461">
    <property type="entry name" value="UPF0750_membrane"/>
</dbReference>
<dbReference type="PIRSF" id="PIRSF006483">
    <property type="entry name" value="Membrane_protein_YitT"/>
    <property type="match status" value="1"/>
</dbReference>
<dbReference type="PANTHER" id="PTHR33545:SF5">
    <property type="entry name" value="UPF0750 MEMBRANE PROTEIN YITT"/>
    <property type="match status" value="1"/>
</dbReference>
<dbReference type="CDD" id="cd16380">
    <property type="entry name" value="YitT_C"/>
    <property type="match status" value="1"/>
</dbReference>
<name>A0A9D1I3Z1_9FIRM</name>
<dbReference type="Pfam" id="PF10035">
    <property type="entry name" value="DUF2179"/>
    <property type="match status" value="1"/>
</dbReference>
<dbReference type="InterPro" id="IPR015867">
    <property type="entry name" value="N-reg_PII/ATP_PRibTrfase_C"/>
</dbReference>
<dbReference type="InterPro" id="IPR019264">
    <property type="entry name" value="DUF2179"/>
</dbReference>
<evidence type="ECO:0000313" key="9">
    <source>
        <dbReference type="Proteomes" id="UP000824091"/>
    </source>
</evidence>
<keyword evidence="3 6" id="KW-0812">Transmembrane</keyword>
<dbReference type="InterPro" id="IPR003740">
    <property type="entry name" value="YitT"/>
</dbReference>
<dbReference type="Pfam" id="PF02588">
    <property type="entry name" value="YitT_membrane"/>
    <property type="match status" value="1"/>
</dbReference>
<feature type="transmembrane region" description="Helical" evidence="6">
    <location>
        <begin position="97"/>
        <end position="114"/>
    </location>
</feature>
<dbReference type="Gene3D" id="3.30.70.120">
    <property type="match status" value="1"/>
</dbReference>
<comment type="subcellular location">
    <subcellularLocation>
        <location evidence="1">Cell membrane</location>
        <topology evidence="1">Multi-pass membrane protein</topology>
    </subcellularLocation>
</comment>
<dbReference type="EMBL" id="DVMO01000090">
    <property type="protein sequence ID" value="HIU27931.1"/>
    <property type="molecule type" value="Genomic_DNA"/>
</dbReference>
<feature type="transmembrane region" description="Helical" evidence="6">
    <location>
        <begin position="120"/>
        <end position="138"/>
    </location>
</feature>
<protein>
    <submittedName>
        <fullName evidence="8">YitT family protein</fullName>
    </submittedName>
</protein>
<reference evidence="8" key="1">
    <citation type="submission" date="2020-10" db="EMBL/GenBank/DDBJ databases">
        <authorList>
            <person name="Gilroy R."/>
        </authorList>
    </citation>
    <scope>NUCLEOTIDE SEQUENCE</scope>
    <source>
        <strain evidence="8">11300</strain>
    </source>
</reference>